<dbReference type="Pfam" id="PF12796">
    <property type="entry name" value="Ank_2"/>
    <property type="match status" value="1"/>
</dbReference>
<dbReference type="PANTHER" id="PTHR46586">
    <property type="entry name" value="ANKYRIN REPEAT-CONTAINING PROTEIN"/>
    <property type="match status" value="1"/>
</dbReference>
<sequence length="68" mass="7396">MDEAAANGHLTVVKWLHSHRDEGCSKNALVDACYADHASVAKWLMQFRYGGIDAAIDAATHGGHYELV</sequence>
<name>A0A9W6WT15_9STRA</name>
<dbReference type="Gene3D" id="1.25.40.20">
    <property type="entry name" value="Ankyrin repeat-containing domain"/>
    <property type="match status" value="1"/>
</dbReference>
<proteinExistence type="predicted"/>
<dbReference type="EMBL" id="BSXW01000249">
    <property type="protein sequence ID" value="GMF16361.1"/>
    <property type="molecule type" value="Genomic_DNA"/>
</dbReference>
<evidence type="ECO:0000313" key="2">
    <source>
        <dbReference type="Proteomes" id="UP001165083"/>
    </source>
</evidence>
<reference evidence="1" key="1">
    <citation type="submission" date="2023-04" db="EMBL/GenBank/DDBJ databases">
        <title>Phytophthora lilii NBRC 32176.</title>
        <authorList>
            <person name="Ichikawa N."/>
            <person name="Sato H."/>
            <person name="Tonouchi N."/>
        </authorList>
    </citation>
    <scope>NUCLEOTIDE SEQUENCE</scope>
    <source>
        <strain evidence="1">NBRC 32176</strain>
    </source>
</reference>
<dbReference type="SUPFAM" id="SSF140860">
    <property type="entry name" value="Pseudo ankyrin repeat-like"/>
    <property type="match status" value="1"/>
</dbReference>
<dbReference type="InterPro" id="IPR036770">
    <property type="entry name" value="Ankyrin_rpt-contain_sf"/>
</dbReference>
<evidence type="ECO:0000313" key="1">
    <source>
        <dbReference type="EMBL" id="GMF16361.1"/>
    </source>
</evidence>
<accession>A0A9W6WT15</accession>
<gene>
    <name evidence="1" type="ORF">Plil01_000581200</name>
</gene>
<dbReference type="OrthoDB" id="126596at2759"/>
<comment type="caution">
    <text evidence="1">The sequence shown here is derived from an EMBL/GenBank/DDBJ whole genome shotgun (WGS) entry which is preliminary data.</text>
</comment>
<keyword evidence="2" id="KW-1185">Reference proteome</keyword>
<dbReference type="InterPro" id="IPR052050">
    <property type="entry name" value="SecEffector_AnkRepeat"/>
</dbReference>
<dbReference type="PANTHER" id="PTHR46586:SF3">
    <property type="entry name" value="ANKYRIN REPEAT-CONTAINING PROTEIN"/>
    <property type="match status" value="1"/>
</dbReference>
<dbReference type="Proteomes" id="UP001165083">
    <property type="component" value="Unassembled WGS sequence"/>
</dbReference>
<dbReference type="AlphaFoldDB" id="A0A9W6WT15"/>
<organism evidence="1 2">
    <name type="scientific">Phytophthora lilii</name>
    <dbReference type="NCBI Taxonomy" id="2077276"/>
    <lineage>
        <taxon>Eukaryota</taxon>
        <taxon>Sar</taxon>
        <taxon>Stramenopiles</taxon>
        <taxon>Oomycota</taxon>
        <taxon>Peronosporomycetes</taxon>
        <taxon>Peronosporales</taxon>
        <taxon>Peronosporaceae</taxon>
        <taxon>Phytophthora</taxon>
    </lineage>
</organism>
<dbReference type="InterPro" id="IPR002110">
    <property type="entry name" value="Ankyrin_rpt"/>
</dbReference>
<protein>
    <submittedName>
        <fullName evidence="1">Unnamed protein product</fullName>
    </submittedName>
</protein>